<dbReference type="RefSeq" id="WP_167073465.1">
    <property type="nucleotide sequence ID" value="NZ_JAAOZC010000005.1"/>
</dbReference>
<dbReference type="EMBL" id="JAAOZC010000005">
    <property type="protein sequence ID" value="NIJ08613.1"/>
    <property type="molecule type" value="Genomic_DNA"/>
</dbReference>
<proteinExistence type="predicted"/>
<comment type="caution">
    <text evidence="1">The sequence shown here is derived from an EMBL/GenBank/DDBJ whole genome shotgun (WGS) entry which is preliminary data.</text>
</comment>
<evidence type="ECO:0000313" key="1">
    <source>
        <dbReference type="EMBL" id="NIJ08613.1"/>
    </source>
</evidence>
<dbReference type="SUPFAM" id="SSF53756">
    <property type="entry name" value="UDP-Glycosyltransferase/glycogen phosphorylase"/>
    <property type="match status" value="1"/>
</dbReference>
<gene>
    <name evidence="1" type="ORF">FHS31_002234</name>
</gene>
<protein>
    <submittedName>
        <fullName evidence="1">Glycosyltransferase involved in cell wall biosynthesis</fullName>
    </submittedName>
</protein>
<dbReference type="PANTHER" id="PTHR12526">
    <property type="entry name" value="GLYCOSYLTRANSFERASE"/>
    <property type="match status" value="1"/>
</dbReference>
<keyword evidence="2" id="KW-1185">Reference proteome</keyword>
<dbReference type="Proteomes" id="UP000727456">
    <property type="component" value="Unassembled WGS sequence"/>
</dbReference>
<sequence length="399" mass="43354">MTRLTDAGTAGVTTDIPPITEPYLLVVNIPLYHHGGRHWADPLWAKDLALHLTYIRRLLLFCPIEDKPAPGDWIAVDDPALEIVAAPPLSLLMALKLPLIVARMDAAVRRVGVVHASPAGWPFPLGWIAAVLARARHRFLLINIESSFWRAPAGAGPLRRWQARLFERAARASVNAADLALFTTDQYRRTLATHPRGGAHLTPASWVDSAQVLTADAAAASWARKPGRLLFAGRLTPEKGVLCLLDALEHTSAQIDIIGEGDLIDRCRAAAAAHPERIRLLPPVAYGDGFFQLIDGYDAVIVPTLSDEQPRILFDAFARAVPAIASDTPANTEIVGASERGILVARNDARALAAAMDAARENREQLKALGLAALAYGRSATHEELHRTRAGHIADYRRK</sequence>
<accession>A0ABX0TUA8</accession>
<dbReference type="Gene3D" id="3.40.50.2000">
    <property type="entry name" value="Glycogen Phosphorylase B"/>
    <property type="match status" value="1"/>
</dbReference>
<dbReference type="PANTHER" id="PTHR12526:SF636">
    <property type="entry name" value="BLL3647 PROTEIN"/>
    <property type="match status" value="1"/>
</dbReference>
<organism evidence="1 2">
    <name type="scientific">Sphingomonas vulcanisoli</name>
    <dbReference type="NCBI Taxonomy" id="1658060"/>
    <lineage>
        <taxon>Bacteria</taxon>
        <taxon>Pseudomonadati</taxon>
        <taxon>Pseudomonadota</taxon>
        <taxon>Alphaproteobacteria</taxon>
        <taxon>Sphingomonadales</taxon>
        <taxon>Sphingomonadaceae</taxon>
        <taxon>Sphingomonas</taxon>
    </lineage>
</organism>
<name>A0ABX0TUA8_9SPHN</name>
<evidence type="ECO:0000313" key="2">
    <source>
        <dbReference type="Proteomes" id="UP000727456"/>
    </source>
</evidence>
<dbReference type="Pfam" id="PF13692">
    <property type="entry name" value="Glyco_trans_1_4"/>
    <property type="match status" value="1"/>
</dbReference>
<reference evidence="1 2" key="1">
    <citation type="submission" date="2020-03" db="EMBL/GenBank/DDBJ databases">
        <title>Genomic Encyclopedia of Type Strains, Phase III (KMG-III): the genomes of soil and plant-associated and newly described type strains.</title>
        <authorList>
            <person name="Whitman W."/>
        </authorList>
    </citation>
    <scope>NUCLEOTIDE SEQUENCE [LARGE SCALE GENOMIC DNA]</scope>
    <source>
        <strain evidence="1 2">CECT 8804</strain>
    </source>
</reference>